<keyword evidence="2" id="KW-1185">Reference proteome</keyword>
<proteinExistence type="predicted"/>
<dbReference type="STRING" id="592050.SAMN05421875_101191"/>
<evidence type="ECO:0000313" key="1">
    <source>
        <dbReference type="EMBL" id="SDZ74680.1"/>
    </source>
</evidence>
<accession>A0A1H3VIT4</accession>
<evidence type="ECO:0000313" key="2">
    <source>
        <dbReference type="Proteomes" id="UP000199002"/>
    </source>
</evidence>
<organism evidence="1 2">
    <name type="scientific">Acidovorax soli</name>
    <dbReference type="NCBI Taxonomy" id="592050"/>
    <lineage>
        <taxon>Bacteria</taxon>
        <taxon>Pseudomonadati</taxon>
        <taxon>Pseudomonadota</taxon>
        <taxon>Betaproteobacteria</taxon>
        <taxon>Burkholderiales</taxon>
        <taxon>Comamonadaceae</taxon>
        <taxon>Acidovorax</taxon>
    </lineage>
</organism>
<dbReference type="AlphaFoldDB" id="A0A1H3VIT4"/>
<dbReference type="EMBL" id="FNQJ01000001">
    <property type="protein sequence ID" value="SDZ74680.1"/>
    <property type="molecule type" value="Genomic_DNA"/>
</dbReference>
<dbReference type="Proteomes" id="UP000199002">
    <property type="component" value="Unassembled WGS sequence"/>
</dbReference>
<reference evidence="2" key="1">
    <citation type="submission" date="2016-10" db="EMBL/GenBank/DDBJ databases">
        <authorList>
            <person name="Varghese N."/>
            <person name="Submissions S."/>
        </authorList>
    </citation>
    <scope>NUCLEOTIDE SEQUENCE [LARGE SCALE GENOMIC DNA]</scope>
    <source>
        <strain evidence="2">DSM 25157</strain>
    </source>
</reference>
<name>A0A1H3VIT4_9BURK</name>
<protein>
    <submittedName>
        <fullName evidence="1">GDP-L-fucose synthase</fullName>
    </submittedName>
</protein>
<sequence>MHITIQELAQAVMKTVGFGGEIVFGKCQPNGTPCKLLE</sequence>
<dbReference type="Gene3D" id="3.90.25.10">
    <property type="entry name" value="UDP-galactose 4-epimerase, domain 1"/>
    <property type="match status" value="1"/>
</dbReference>
<gene>
    <name evidence="1" type="ORF">SAMN05421875_101191</name>
</gene>